<gene>
    <name evidence="1" type="ORF">Ga0061067_101289</name>
</gene>
<sequence length="78" mass="8607">MQPFGLLPTGGARPVRTGAGLIFLHEFLPQFLPQFLPGFLPDTCLTPVRCSILRAQGLARRHQSVICIFRISGVCCLR</sequence>
<evidence type="ECO:0000313" key="2">
    <source>
        <dbReference type="Proteomes" id="UP000183900"/>
    </source>
</evidence>
<keyword evidence="2" id="KW-1185">Reference proteome</keyword>
<dbReference type="EMBL" id="CYHE01000001">
    <property type="protein sequence ID" value="CUA92114.1"/>
    <property type="molecule type" value="Genomic_DNA"/>
</dbReference>
<proteinExistence type="predicted"/>
<accession>A0A0K6HMM3</accession>
<reference evidence="2" key="1">
    <citation type="submission" date="2015-08" db="EMBL/GenBank/DDBJ databases">
        <authorList>
            <person name="Varghese N."/>
        </authorList>
    </citation>
    <scope>NUCLEOTIDE SEQUENCE [LARGE SCALE GENOMIC DNA]</scope>
    <source>
        <strain evidence="2">DSM 23407</strain>
    </source>
</reference>
<name>A0A0K6HMM3_9HYPH</name>
<organism evidence="1 2">
    <name type="scientific">Pannonibacter indicus</name>
    <dbReference type="NCBI Taxonomy" id="466044"/>
    <lineage>
        <taxon>Bacteria</taxon>
        <taxon>Pseudomonadati</taxon>
        <taxon>Pseudomonadota</taxon>
        <taxon>Alphaproteobacteria</taxon>
        <taxon>Hyphomicrobiales</taxon>
        <taxon>Stappiaceae</taxon>
        <taxon>Pannonibacter</taxon>
    </lineage>
</organism>
<dbReference type="Proteomes" id="UP000183900">
    <property type="component" value="Unassembled WGS sequence"/>
</dbReference>
<evidence type="ECO:0000313" key="1">
    <source>
        <dbReference type="EMBL" id="CUA92114.1"/>
    </source>
</evidence>
<dbReference type="AlphaFoldDB" id="A0A0K6HMM3"/>
<protein>
    <submittedName>
        <fullName evidence="1">Uncharacterized protein</fullName>
    </submittedName>
</protein>